<sequence>FYFQRWQNAYRGRESDGVSLGTLGDPNTTIRRWALNR</sequence>
<accession>X0U5G6</accession>
<name>X0U5G6_9ZZZZ</name>
<evidence type="ECO:0000313" key="1">
    <source>
        <dbReference type="EMBL" id="GAG00820.1"/>
    </source>
</evidence>
<proteinExistence type="predicted"/>
<reference evidence="1" key="1">
    <citation type="journal article" date="2014" name="Front. Microbiol.">
        <title>High frequency of phylogenetically diverse reductive dehalogenase-homologous genes in deep subseafloor sedimentary metagenomes.</title>
        <authorList>
            <person name="Kawai M."/>
            <person name="Futagami T."/>
            <person name="Toyoda A."/>
            <person name="Takaki Y."/>
            <person name="Nishi S."/>
            <person name="Hori S."/>
            <person name="Arai W."/>
            <person name="Tsubouchi T."/>
            <person name="Morono Y."/>
            <person name="Uchiyama I."/>
            <person name="Ito T."/>
            <person name="Fujiyama A."/>
            <person name="Inagaki F."/>
            <person name="Takami H."/>
        </authorList>
    </citation>
    <scope>NUCLEOTIDE SEQUENCE</scope>
    <source>
        <strain evidence="1">Expedition CK06-06</strain>
    </source>
</reference>
<gene>
    <name evidence="1" type="ORF">S01H1_37861</name>
</gene>
<protein>
    <submittedName>
        <fullName evidence="1">Uncharacterized protein</fullName>
    </submittedName>
</protein>
<feature type="non-terminal residue" evidence="1">
    <location>
        <position position="1"/>
    </location>
</feature>
<dbReference type="EMBL" id="BARS01023794">
    <property type="protein sequence ID" value="GAG00820.1"/>
    <property type="molecule type" value="Genomic_DNA"/>
</dbReference>
<dbReference type="AlphaFoldDB" id="X0U5G6"/>
<comment type="caution">
    <text evidence="1">The sequence shown here is derived from an EMBL/GenBank/DDBJ whole genome shotgun (WGS) entry which is preliminary data.</text>
</comment>
<organism evidence="1">
    <name type="scientific">marine sediment metagenome</name>
    <dbReference type="NCBI Taxonomy" id="412755"/>
    <lineage>
        <taxon>unclassified sequences</taxon>
        <taxon>metagenomes</taxon>
        <taxon>ecological metagenomes</taxon>
    </lineage>
</organism>